<evidence type="ECO:0000256" key="20">
    <source>
        <dbReference type="ARBA" id="ARBA00038823"/>
    </source>
</evidence>
<evidence type="ECO:0000313" key="24">
    <source>
        <dbReference type="Ensembl" id="ENSVKKP00000009861.1"/>
    </source>
</evidence>
<evidence type="ECO:0000256" key="6">
    <source>
        <dbReference type="ARBA" id="ARBA00005756"/>
    </source>
</evidence>
<comment type="subcellular location">
    <subcellularLocation>
        <location evidence="18">Apicolateral cell membrane</location>
        <topology evidence="18">Lipid-anchor</topology>
    </subcellularLocation>
    <subcellularLocation>
        <location evidence="19">Basolateral cell membrane</location>
        <topology evidence="19">Lipid-anchor</topology>
    </subcellularLocation>
    <subcellularLocation>
        <location evidence="2">Cell membrane</location>
        <topology evidence="2">Lipid-anchor</topology>
        <orientation evidence="2">Cytoplasmic side</orientation>
    </subcellularLocation>
    <subcellularLocation>
        <location evidence="3">Cell projection</location>
        <location evidence="3">Axon</location>
    </subcellularLocation>
    <subcellularLocation>
        <location evidence="1">Cell projection</location>
        <location evidence="1">Dendrite</location>
    </subcellularLocation>
    <subcellularLocation>
        <location evidence="5">Cell projection</location>
        <location evidence="5">Dendritic spine</location>
    </subcellularLocation>
    <subcellularLocation>
        <location evidence="4">Cell projection</location>
        <location evidence="4">Filopodium membrane</location>
        <topology evidence="4">Lipid-anchor</topology>
    </subcellularLocation>
</comment>
<dbReference type="GO" id="GO:0016323">
    <property type="term" value="C:basolateral plasma membrane"/>
    <property type="evidence" value="ECO:0007669"/>
    <property type="project" value="UniProtKB-SubCell"/>
</dbReference>
<sequence>KGLQSTFFISKERREDEIENKRHELDHDRRQLQHLKSKTLRERWLMEGAPSTDEEGEAMKKQMEEENLKVKELEEVIERLEKEIGELENGTSESSNKENSETSEEEFDEEKFIYLPTGRMGILGAHSPVCVPAVYSVEITVEKDKLTGETKVLSSTTRLPQDHSVQGVKVYEDDMKVVHALQAEDGATESDIQQLSSSEVDELIQRADEVTMSEGSEKAKLLDEATAISSSGKAPPPKEITGVKAKPIEKPKILISEDGQEPSQDQPVTMIFMGYQDVEDENETKRALGVEGTVKAERVVINEEEEDPPLPDYMGMDLFIPPNGNVLQLMDVMKPGDQLSQHLTSPRYVSPKRSKRRVKRKKQRCKCCSVM</sequence>
<dbReference type="PANTHER" id="PTHR10498">
    <property type="entry name" value="PARALEMMIN-RELATED"/>
    <property type="match status" value="1"/>
</dbReference>
<evidence type="ECO:0000256" key="5">
    <source>
        <dbReference type="ARBA" id="ARBA00004552"/>
    </source>
</evidence>
<feature type="compositionally biased region" description="Basic and acidic residues" evidence="23">
    <location>
        <begin position="57"/>
        <end position="68"/>
    </location>
</feature>
<evidence type="ECO:0000256" key="12">
    <source>
        <dbReference type="ARBA" id="ARBA00023054"/>
    </source>
</evidence>
<evidence type="ECO:0000256" key="19">
    <source>
        <dbReference type="ARBA" id="ARBA00037871"/>
    </source>
</evidence>
<protein>
    <recommendedName>
        <fullName evidence="21">Paralemmin-1</fullName>
    </recommendedName>
    <alternativeName>
        <fullName evidence="22">Paralemmin</fullName>
    </alternativeName>
</protein>
<keyword evidence="11" id="KW-0770">Synapse</keyword>
<keyword evidence="17" id="KW-0636">Prenylation</keyword>
<keyword evidence="16" id="KW-0449">Lipoprotein</keyword>
<reference evidence="24" key="1">
    <citation type="submission" date="2025-08" db="UniProtKB">
        <authorList>
            <consortium name="Ensembl"/>
        </authorList>
    </citation>
    <scope>IDENTIFICATION</scope>
</reference>
<evidence type="ECO:0000256" key="9">
    <source>
        <dbReference type="ARBA" id="ARBA00022553"/>
    </source>
</evidence>
<dbReference type="GO" id="GO:0031527">
    <property type="term" value="C:filopodium membrane"/>
    <property type="evidence" value="ECO:0007669"/>
    <property type="project" value="UniProtKB-SubCell"/>
</dbReference>
<dbReference type="Ensembl" id="ENSVKKT00000010107.1">
    <property type="protein sequence ID" value="ENSVKKP00000009861.1"/>
    <property type="gene ID" value="ENSVKKG00000006963.1"/>
</dbReference>
<evidence type="ECO:0000256" key="13">
    <source>
        <dbReference type="ARBA" id="ARBA00023136"/>
    </source>
</evidence>
<evidence type="ECO:0000256" key="22">
    <source>
        <dbReference type="ARBA" id="ARBA00041963"/>
    </source>
</evidence>
<dbReference type="Proteomes" id="UP000694545">
    <property type="component" value="Unplaced"/>
</dbReference>
<name>A0A8D2J7W6_VARKO</name>
<organism evidence="24 25">
    <name type="scientific">Varanus komodoensis</name>
    <name type="common">Komodo dragon</name>
    <dbReference type="NCBI Taxonomy" id="61221"/>
    <lineage>
        <taxon>Eukaryota</taxon>
        <taxon>Metazoa</taxon>
        <taxon>Chordata</taxon>
        <taxon>Craniata</taxon>
        <taxon>Vertebrata</taxon>
        <taxon>Euteleostomi</taxon>
        <taxon>Lepidosauria</taxon>
        <taxon>Squamata</taxon>
        <taxon>Bifurcata</taxon>
        <taxon>Unidentata</taxon>
        <taxon>Episquamata</taxon>
        <taxon>Toxicofera</taxon>
        <taxon>Anguimorpha</taxon>
        <taxon>Paleoanguimorpha</taxon>
        <taxon>Varanoidea</taxon>
        <taxon>Varanidae</taxon>
        <taxon>Varanus</taxon>
    </lineage>
</organism>
<reference evidence="24" key="2">
    <citation type="submission" date="2025-09" db="UniProtKB">
        <authorList>
            <consortium name="Ensembl"/>
        </authorList>
    </citation>
    <scope>IDENTIFICATION</scope>
</reference>
<keyword evidence="13" id="KW-0472">Membrane</keyword>
<keyword evidence="10" id="KW-0133">Cell shape</keyword>
<proteinExistence type="inferred from homology"/>
<accession>A0A8D2J7W6</accession>
<evidence type="ECO:0000256" key="4">
    <source>
        <dbReference type="ARBA" id="ARBA00004527"/>
    </source>
</evidence>
<evidence type="ECO:0000256" key="8">
    <source>
        <dbReference type="ARBA" id="ARBA00022481"/>
    </source>
</evidence>
<evidence type="ECO:0000256" key="21">
    <source>
        <dbReference type="ARBA" id="ARBA00040790"/>
    </source>
</evidence>
<evidence type="ECO:0000256" key="23">
    <source>
        <dbReference type="SAM" id="MobiDB-lite"/>
    </source>
</evidence>
<keyword evidence="8" id="KW-0488">Methylation</keyword>
<dbReference type="PANTHER" id="PTHR10498:SF6">
    <property type="entry name" value="PARALEMMIN-1"/>
    <property type="match status" value="1"/>
</dbReference>
<comment type="similarity">
    <text evidence="6">Belongs to the paralemmin family.</text>
</comment>
<dbReference type="AlphaFoldDB" id="A0A8D2J7W6"/>
<evidence type="ECO:0000256" key="15">
    <source>
        <dbReference type="ARBA" id="ARBA00023273"/>
    </source>
</evidence>
<evidence type="ECO:0000256" key="3">
    <source>
        <dbReference type="ARBA" id="ARBA00004489"/>
    </source>
</evidence>
<dbReference type="GO" id="GO:0008360">
    <property type="term" value="P:regulation of cell shape"/>
    <property type="evidence" value="ECO:0007669"/>
    <property type="project" value="UniProtKB-KW"/>
</dbReference>
<feature type="region of interest" description="Disordered" evidence="23">
    <location>
        <begin position="41"/>
        <end position="68"/>
    </location>
</feature>
<evidence type="ECO:0000256" key="18">
    <source>
        <dbReference type="ARBA" id="ARBA00037796"/>
    </source>
</evidence>
<evidence type="ECO:0000313" key="25">
    <source>
        <dbReference type="Proteomes" id="UP000694545"/>
    </source>
</evidence>
<feature type="region of interest" description="Disordered" evidence="23">
    <location>
        <begin position="81"/>
        <end position="108"/>
    </location>
</feature>
<keyword evidence="15" id="KW-0966">Cell projection</keyword>
<evidence type="ECO:0000256" key="11">
    <source>
        <dbReference type="ARBA" id="ARBA00023018"/>
    </source>
</evidence>
<evidence type="ECO:0000256" key="2">
    <source>
        <dbReference type="ARBA" id="ARBA00004342"/>
    </source>
</evidence>
<keyword evidence="12" id="KW-0175">Coiled coil</keyword>
<keyword evidence="7" id="KW-1003">Cell membrane</keyword>
<evidence type="ECO:0000256" key="17">
    <source>
        <dbReference type="ARBA" id="ARBA00023289"/>
    </source>
</evidence>
<evidence type="ECO:0000256" key="10">
    <source>
        <dbReference type="ARBA" id="ARBA00022960"/>
    </source>
</evidence>
<comment type="subunit">
    <text evidence="20">Interacts with dopamine receptor DRD3.</text>
</comment>
<dbReference type="InterPro" id="IPR004965">
    <property type="entry name" value="Paralemmin"/>
</dbReference>
<keyword evidence="25" id="KW-1185">Reference proteome</keyword>
<evidence type="ECO:0000256" key="7">
    <source>
        <dbReference type="ARBA" id="ARBA00022475"/>
    </source>
</evidence>
<evidence type="ECO:0000256" key="1">
    <source>
        <dbReference type="ARBA" id="ARBA00004279"/>
    </source>
</evidence>
<dbReference type="GO" id="GO:0030424">
    <property type="term" value="C:axon"/>
    <property type="evidence" value="ECO:0007669"/>
    <property type="project" value="UniProtKB-SubCell"/>
</dbReference>
<keyword evidence="9" id="KW-0597">Phosphoprotein</keyword>
<dbReference type="GO" id="GO:0016327">
    <property type="term" value="C:apicolateral plasma membrane"/>
    <property type="evidence" value="ECO:0007669"/>
    <property type="project" value="UniProtKB-SubCell"/>
</dbReference>
<dbReference type="Pfam" id="PF03285">
    <property type="entry name" value="Paralemmin"/>
    <property type="match status" value="1"/>
</dbReference>
<evidence type="ECO:0000256" key="16">
    <source>
        <dbReference type="ARBA" id="ARBA00023288"/>
    </source>
</evidence>
<dbReference type="GO" id="GO:0043197">
    <property type="term" value="C:dendritic spine"/>
    <property type="evidence" value="ECO:0007669"/>
    <property type="project" value="UniProtKB-SubCell"/>
</dbReference>
<evidence type="ECO:0000256" key="14">
    <source>
        <dbReference type="ARBA" id="ARBA00023139"/>
    </source>
</evidence>
<keyword evidence="14" id="KW-0564">Palmitate</keyword>